<dbReference type="Proteomes" id="UP000252519">
    <property type="component" value="Unassembled WGS sequence"/>
</dbReference>
<dbReference type="EMBL" id="JOJR01002696">
    <property type="protein sequence ID" value="RCN28360.1"/>
    <property type="molecule type" value="Genomic_DNA"/>
</dbReference>
<dbReference type="AlphaFoldDB" id="A0A368FBS3"/>
<keyword evidence="2" id="KW-1185">Reference proteome</keyword>
<organism evidence="1 2">
    <name type="scientific">Ancylostoma caninum</name>
    <name type="common">Dog hookworm</name>
    <dbReference type="NCBI Taxonomy" id="29170"/>
    <lineage>
        <taxon>Eukaryota</taxon>
        <taxon>Metazoa</taxon>
        <taxon>Ecdysozoa</taxon>
        <taxon>Nematoda</taxon>
        <taxon>Chromadorea</taxon>
        <taxon>Rhabditida</taxon>
        <taxon>Rhabditina</taxon>
        <taxon>Rhabditomorpha</taxon>
        <taxon>Strongyloidea</taxon>
        <taxon>Ancylostomatidae</taxon>
        <taxon>Ancylostomatinae</taxon>
        <taxon>Ancylostoma</taxon>
    </lineage>
</organism>
<proteinExistence type="predicted"/>
<name>A0A368FBS3_ANCCA</name>
<dbReference type="OrthoDB" id="5865661at2759"/>
<protein>
    <submittedName>
        <fullName evidence="1">Uncharacterized protein</fullName>
    </submittedName>
</protein>
<comment type="caution">
    <text evidence="1">The sequence shown here is derived from an EMBL/GenBank/DDBJ whole genome shotgun (WGS) entry which is preliminary data.</text>
</comment>
<evidence type="ECO:0000313" key="2">
    <source>
        <dbReference type="Proteomes" id="UP000252519"/>
    </source>
</evidence>
<accession>A0A368FBS3</accession>
<gene>
    <name evidence="1" type="ORF">ANCCAN_25898</name>
</gene>
<reference evidence="1 2" key="1">
    <citation type="submission" date="2014-10" db="EMBL/GenBank/DDBJ databases">
        <title>Draft genome of the hookworm Ancylostoma caninum.</title>
        <authorList>
            <person name="Mitreva M."/>
        </authorList>
    </citation>
    <scope>NUCLEOTIDE SEQUENCE [LARGE SCALE GENOMIC DNA]</scope>
    <source>
        <strain evidence="1 2">Baltimore</strain>
    </source>
</reference>
<sequence length="161" mass="18651">MEADMISQALRSRAQVLCMQEFLSEDNDPPVPSDHYDAPHREAFSTALKEEQRCEDLLRDREDQLSKIRALSAVIDPEKLKRAKELLRKKEELILKRDELHSLLKSKNVVLSDVLDRRNRVIDHDSKISCLMMTNKNCERLRSDIESINSGKTSTCFHESD</sequence>
<evidence type="ECO:0000313" key="1">
    <source>
        <dbReference type="EMBL" id="RCN28360.1"/>
    </source>
</evidence>